<comment type="caution">
    <text evidence="4">The sequence shown here is derived from an EMBL/GenBank/DDBJ whole genome shotgun (WGS) entry which is preliminary data.</text>
</comment>
<protein>
    <recommendedName>
        <fullName evidence="6">Single-stranded DNA-binding protein</fullName>
    </recommendedName>
</protein>
<reference evidence="5" key="1">
    <citation type="submission" date="2017-12" db="EMBL/GenBank/DDBJ databases">
        <authorList>
            <person name="Christensen H."/>
        </authorList>
    </citation>
    <scope>NUCLEOTIDE SEQUENCE [LARGE SCALE GENOMIC DNA]</scope>
    <source>
        <strain evidence="5">268A</strain>
    </source>
</reference>
<dbReference type="GO" id="GO:0003697">
    <property type="term" value="F:single-stranded DNA binding"/>
    <property type="evidence" value="ECO:0007669"/>
    <property type="project" value="InterPro"/>
</dbReference>
<name>A0A2I2AAX3_9LACO</name>
<accession>A0A2I2AAX3</accession>
<feature type="region of interest" description="Disordered" evidence="3">
    <location>
        <begin position="104"/>
        <end position="198"/>
    </location>
</feature>
<feature type="compositionally biased region" description="Polar residues" evidence="3">
    <location>
        <begin position="174"/>
        <end position="190"/>
    </location>
</feature>
<dbReference type="Pfam" id="PF00436">
    <property type="entry name" value="SSB"/>
    <property type="match status" value="1"/>
</dbReference>
<gene>
    <name evidence="4" type="ORF">CYR79_05675</name>
</gene>
<evidence type="ECO:0000256" key="1">
    <source>
        <dbReference type="ARBA" id="ARBA00023125"/>
    </source>
</evidence>
<dbReference type="InterPro" id="IPR012340">
    <property type="entry name" value="NA-bd_OB-fold"/>
</dbReference>
<evidence type="ECO:0000256" key="3">
    <source>
        <dbReference type="SAM" id="MobiDB-lite"/>
    </source>
</evidence>
<dbReference type="EMBL" id="PKGI01000028">
    <property type="protein sequence ID" value="PLA76515.1"/>
    <property type="molecule type" value="Genomic_DNA"/>
</dbReference>
<keyword evidence="1 2" id="KW-0238">DNA-binding</keyword>
<dbReference type="InterPro" id="IPR000424">
    <property type="entry name" value="Primosome_PriB/ssb"/>
</dbReference>
<dbReference type="SUPFAM" id="SSF50249">
    <property type="entry name" value="Nucleic acid-binding proteins"/>
    <property type="match status" value="1"/>
</dbReference>
<sequence length="198" mass="22401">MLNNIAIQGRLVRDPEFLTKGDNLIVSLVIANKRNFKNKQGEYATNFISVLSWNNQVVSYIQSINLAKGDLVTVVGEIFVNSHRTETGYQENFRIQANSLYLDSRSKNNTPVNNDPTSNEEHHPNSEPVVDQQPQGFTEPEPKDFDSSPQVQHEQEESQTVTAYPFSNVEEVGTNDTNESIEQNNTSEETATFDPYQF</sequence>
<proteinExistence type="predicted"/>
<evidence type="ECO:0000313" key="4">
    <source>
        <dbReference type="EMBL" id="PLA76515.1"/>
    </source>
</evidence>
<feature type="compositionally biased region" description="Polar residues" evidence="3">
    <location>
        <begin position="147"/>
        <end position="162"/>
    </location>
</feature>
<dbReference type="CDD" id="cd04496">
    <property type="entry name" value="SSB_OBF"/>
    <property type="match status" value="1"/>
</dbReference>
<evidence type="ECO:0000313" key="5">
    <source>
        <dbReference type="Proteomes" id="UP000234579"/>
    </source>
</evidence>
<dbReference type="Gene3D" id="2.40.50.140">
    <property type="entry name" value="Nucleic acid-binding proteins"/>
    <property type="match status" value="1"/>
</dbReference>
<dbReference type="AlphaFoldDB" id="A0A2I2AAX3"/>
<evidence type="ECO:0000256" key="2">
    <source>
        <dbReference type="PROSITE-ProRule" id="PRU00252"/>
    </source>
</evidence>
<evidence type="ECO:0008006" key="6">
    <source>
        <dbReference type="Google" id="ProtNLM"/>
    </source>
</evidence>
<dbReference type="Proteomes" id="UP000234579">
    <property type="component" value="Unassembled WGS sequence"/>
</dbReference>
<organism evidence="4 5">
    <name type="scientific">Ligilactobacillus agilis</name>
    <dbReference type="NCBI Taxonomy" id="1601"/>
    <lineage>
        <taxon>Bacteria</taxon>
        <taxon>Bacillati</taxon>
        <taxon>Bacillota</taxon>
        <taxon>Bacilli</taxon>
        <taxon>Lactobacillales</taxon>
        <taxon>Lactobacillaceae</taxon>
        <taxon>Ligilactobacillus</taxon>
    </lineage>
</organism>
<dbReference type="RefSeq" id="WP_101811804.1">
    <property type="nucleotide sequence ID" value="NZ_PKGI01000028.1"/>
</dbReference>
<dbReference type="PROSITE" id="PS50935">
    <property type="entry name" value="SSB"/>
    <property type="match status" value="1"/>
</dbReference>
<feature type="compositionally biased region" description="Polar residues" evidence="3">
    <location>
        <begin position="104"/>
        <end position="117"/>
    </location>
</feature>